<organism evidence="2 3">
    <name type="scientific">Alkalibacillus silvisoli</name>
    <dbReference type="NCBI Taxonomy" id="392823"/>
    <lineage>
        <taxon>Bacteria</taxon>
        <taxon>Bacillati</taxon>
        <taxon>Bacillota</taxon>
        <taxon>Bacilli</taxon>
        <taxon>Bacillales</taxon>
        <taxon>Bacillaceae</taxon>
        <taxon>Alkalibacillus</taxon>
    </lineage>
</organism>
<evidence type="ECO:0000256" key="1">
    <source>
        <dbReference type="HAMAP-Rule" id="MF_00775"/>
    </source>
</evidence>
<dbReference type="RefSeq" id="WP_343780816.1">
    <property type="nucleotide sequence ID" value="NZ_BAAACZ010000001.1"/>
</dbReference>
<comment type="caution">
    <text evidence="2">The sequence shown here is derived from an EMBL/GenBank/DDBJ whole genome shotgun (WGS) entry which is preliminary data.</text>
</comment>
<keyword evidence="3" id="KW-1185">Reference proteome</keyword>
<name>A0ABN0ZJ47_9BACI</name>
<dbReference type="InterPro" id="IPR020915">
    <property type="entry name" value="UPF0311"/>
</dbReference>
<dbReference type="Gene3D" id="2.40.160.20">
    <property type="match status" value="1"/>
</dbReference>
<reference evidence="2 3" key="1">
    <citation type="journal article" date="2019" name="Int. J. Syst. Evol. Microbiol.">
        <title>The Global Catalogue of Microorganisms (GCM) 10K type strain sequencing project: providing services to taxonomists for standard genome sequencing and annotation.</title>
        <authorList>
            <consortium name="The Broad Institute Genomics Platform"/>
            <consortium name="The Broad Institute Genome Sequencing Center for Infectious Disease"/>
            <person name="Wu L."/>
            <person name="Ma J."/>
        </authorList>
    </citation>
    <scope>NUCLEOTIDE SEQUENCE [LARGE SCALE GENOMIC DNA]</scope>
    <source>
        <strain evidence="2 3">JCM 14193</strain>
    </source>
</reference>
<dbReference type="HAMAP" id="MF_00775">
    <property type="entry name" value="UPF0311"/>
    <property type="match status" value="1"/>
</dbReference>
<dbReference type="EMBL" id="BAAACZ010000001">
    <property type="protein sequence ID" value="GAA0449757.1"/>
    <property type="molecule type" value="Genomic_DNA"/>
</dbReference>
<accession>A0ABN0ZJ47</accession>
<proteinExistence type="inferred from homology"/>
<gene>
    <name evidence="2" type="ORF">GCM10008935_00200</name>
</gene>
<protein>
    <recommendedName>
        <fullName evidence="1">UPF0311 protein GCM10008935_00200</fullName>
    </recommendedName>
</protein>
<sequence>MPVLPKPELNHLFDLELTVDTPHLPGETPIGNRRVIRVTGGAFNGNYLQGRVVPGGDDWITVRDDGTIIQDVRILLETDDKQLIMMTYRGVRTGTKSVLERLDAGDEVGIDEYYFHTTPVFETASEQYYWLNNRLYVSRGKRMAGKVVYSIFQVGQMK</sequence>
<dbReference type="Pfam" id="PF11578">
    <property type="entry name" value="DUF3237"/>
    <property type="match status" value="1"/>
</dbReference>
<dbReference type="PANTHER" id="PTHR37315:SF1">
    <property type="entry name" value="UPF0311 PROTEIN BLR7842"/>
    <property type="match status" value="1"/>
</dbReference>
<evidence type="ECO:0000313" key="3">
    <source>
        <dbReference type="Proteomes" id="UP001500740"/>
    </source>
</evidence>
<comment type="similarity">
    <text evidence="1">Belongs to the UPF0311 family.</text>
</comment>
<dbReference type="PANTHER" id="PTHR37315">
    <property type="entry name" value="UPF0311 PROTEIN BLR7842"/>
    <property type="match status" value="1"/>
</dbReference>
<dbReference type="Proteomes" id="UP001500740">
    <property type="component" value="Unassembled WGS sequence"/>
</dbReference>
<evidence type="ECO:0000313" key="2">
    <source>
        <dbReference type="EMBL" id="GAA0449757.1"/>
    </source>
</evidence>